<evidence type="ECO:0000313" key="4">
    <source>
        <dbReference type="Proteomes" id="UP001108280"/>
    </source>
</evidence>
<dbReference type="OrthoDB" id="9617030at2759"/>
<evidence type="ECO:0000313" key="5">
    <source>
        <dbReference type="RefSeq" id="XP_035297596.1"/>
    </source>
</evidence>
<name>A0A9J7GUY1_CRIGR</name>
<accession>A0A9J7GUY1</accession>
<feature type="domain" description="N-terminal Ras-GEF" evidence="3">
    <location>
        <begin position="74"/>
        <end position="195"/>
    </location>
</feature>
<proteinExistence type="predicted"/>
<sequence>MFSCCFKATPGSEPKKDKSEGRGGVWKHRVHSCLQCLWPFGGKETNLTQGSHVQDHKDQVEKESAPKVQEGSCRESRISAVMVARLVNHLVPSLQGGDPFFVPAFLCIYQRFATTQQVLDLLLERYAHLRLFCEEDEQIKKTICTFLDTWMDKKPEEFCQSSALTIVKQMKNFLVVNMPYSDLTVRVRMLLTHLEEEEATGSEAKNEEASETPTSATRLSTSIDLRRRAFAGPELEVC</sequence>
<dbReference type="SUPFAM" id="SSF48366">
    <property type="entry name" value="Ras GEF"/>
    <property type="match status" value="1"/>
</dbReference>
<reference evidence="5" key="3">
    <citation type="submission" date="2025-08" db="UniProtKB">
        <authorList>
            <consortium name="RefSeq"/>
        </authorList>
    </citation>
    <scope>IDENTIFICATION</scope>
    <source>
        <strain evidence="5">17A/GY</strain>
        <tissue evidence="5">Liver</tissue>
    </source>
</reference>
<dbReference type="RefSeq" id="XP_035297596.1">
    <property type="nucleotide sequence ID" value="XM_035441705.1"/>
</dbReference>
<reference evidence="4" key="1">
    <citation type="journal article" date="2018" name="Biotechnol. Bioeng.">
        <title>A reference genome of the Chinese hamster based on a hybrid assembly strategy.</title>
        <authorList>
            <person name="Rupp O."/>
            <person name="MacDonald M.L."/>
            <person name="Li S."/>
            <person name="Dhiman H."/>
            <person name="Polson S."/>
            <person name="Griep S."/>
            <person name="Heffner K."/>
            <person name="Hernandez I."/>
            <person name="Brinkrolf K."/>
            <person name="Jadhav V."/>
            <person name="Samoudi M."/>
            <person name="Hao H."/>
            <person name="Kingham B."/>
            <person name="Goesmann A."/>
            <person name="Betenbaugh M.J."/>
            <person name="Lewis N.E."/>
            <person name="Borth N."/>
            <person name="Lee K.H."/>
        </authorList>
    </citation>
    <scope>NUCLEOTIDE SEQUENCE [LARGE SCALE GENOMIC DNA]</scope>
    <source>
        <strain evidence="4">17A/GY</strain>
    </source>
</reference>
<dbReference type="Pfam" id="PF00618">
    <property type="entry name" value="RasGEF_N"/>
    <property type="match status" value="1"/>
</dbReference>
<dbReference type="InterPro" id="IPR000651">
    <property type="entry name" value="Ras-like_Gua-exchang_fac_N"/>
</dbReference>
<dbReference type="PROSITE" id="PS50212">
    <property type="entry name" value="RASGEF_NTER"/>
    <property type="match status" value="1"/>
</dbReference>
<keyword evidence="1" id="KW-0344">Guanine-nucleotide releasing factor</keyword>
<dbReference type="InterPro" id="IPR023578">
    <property type="entry name" value="Ras_GEF_dom_sf"/>
</dbReference>
<feature type="region of interest" description="Disordered" evidence="2">
    <location>
        <begin position="1"/>
        <end position="23"/>
    </location>
</feature>
<dbReference type="PANTHER" id="PTHR46793:SF3">
    <property type="entry name" value="RIKEN CDNA 4930596D02 GENE"/>
    <property type="match status" value="1"/>
</dbReference>
<keyword evidence="4" id="KW-1185">Reference proteome</keyword>
<gene>
    <name evidence="5" type="primary">LOC100773590</name>
</gene>
<protein>
    <submittedName>
        <fullName evidence="5">Ral guanine nucleotide dissociation stimulator isoform X2</fullName>
    </submittedName>
</protein>
<organism evidence="4 5">
    <name type="scientific">Cricetulus griseus</name>
    <name type="common">Chinese hamster</name>
    <name type="synonym">Cricetulus barabensis griseus</name>
    <dbReference type="NCBI Taxonomy" id="10029"/>
    <lineage>
        <taxon>Eukaryota</taxon>
        <taxon>Metazoa</taxon>
        <taxon>Chordata</taxon>
        <taxon>Craniata</taxon>
        <taxon>Vertebrata</taxon>
        <taxon>Euteleostomi</taxon>
        <taxon>Mammalia</taxon>
        <taxon>Eutheria</taxon>
        <taxon>Euarchontoglires</taxon>
        <taxon>Glires</taxon>
        <taxon>Rodentia</taxon>
        <taxon>Myomorpha</taxon>
        <taxon>Muroidea</taxon>
        <taxon>Cricetidae</taxon>
        <taxon>Cricetinae</taxon>
        <taxon>Cricetulus</taxon>
    </lineage>
</organism>
<dbReference type="Gene3D" id="1.20.870.10">
    <property type="entry name" value="Son of sevenless (SoS) protein Chain: S domain 1"/>
    <property type="match status" value="1"/>
</dbReference>
<dbReference type="Proteomes" id="UP001108280">
    <property type="component" value="Chromosome 3"/>
</dbReference>
<dbReference type="SMART" id="SM00229">
    <property type="entry name" value="RasGEFN"/>
    <property type="match status" value="1"/>
</dbReference>
<evidence type="ECO:0000256" key="2">
    <source>
        <dbReference type="SAM" id="MobiDB-lite"/>
    </source>
</evidence>
<evidence type="ECO:0000256" key="1">
    <source>
        <dbReference type="PROSITE-ProRule" id="PRU00135"/>
    </source>
</evidence>
<dbReference type="PANTHER" id="PTHR46793">
    <property type="entry name" value="1700018F24RIK PROTEIN-RELATED-RELATED"/>
    <property type="match status" value="1"/>
</dbReference>
<dbReference type="AlphaFoldDB" id="A0A9J7GUY1"/>
<feature type="region of interest" description="Disordered" evidence="2">
    <location>
        <begin position="198"/>
        <end position="219"/>
    </location>
</feature>
<dbReference type="GeneID" id="100773590"/>
<dbReference type="GO" id="GO:0005085">
    <property type="term" value="F:guanyl-nucleotide exchange factor activity"/>
    <property type="evidence" value="ECO:0007669"/>
    <property type="project" value="UniProtKB-KW"/>
</dbReference>
<dbReference type="CDD" id="cd06224">
    <property type="entry name" value="REM"/>
    <property type="match status" value="1"/>
</dbReference>
<evidence type="ECO:0000259" key="3">
    <source>
        <dbReference type="PROSITE" id="PS50212"/>
    </source>
</evidence>
<reference evidence="4" key="2">
    <citation type="journal article" date="2020" name="Biotechnol. Bioeng.">
        <title>Chromosome-scale scaffolds for the Chinese hamster reference genome assembly to facilitate the study of the CHO epigenome.</title>
        <authorList>
            <person name="Hilliard W."/>
            <person name="MacDonald M."/>
            <person name="Lee K.H."/>
        </authorList>
    </citation>
    <scope>NUCLEOTIDE SEQUENCE [LARGE SCALE GENOMIC DNA]</scope>
    <source>
        <strain evidence="4">17A/GY</strain>
    </source>
</reference>
<dbReference type="KEGG" id="cge:100773590"/>